<name>A0A0D5LSQ9_MAREN</name>
<proteinExistence type="predicted"/>
<dbReference type="OrthoDB" id="7918069at2"/>
<dbReference type="EMBL" id="CP010803">
    <property type="protein sequence ID" value="AJY46985.1"/>
    <property type="molecule type" value="Genomic_DNA"/>
</dbReference>
<dbReference type="Proteomes" id="UP000032611">
    <property type="component" value="Chromosome"/>
</dbReference>
<reference evidence="2 3" key="1">
    <citation type="journal article" date="2015" name="Genome Announc.">
        <title>Complete genome sequence of Martelella endophytica YC6887, which has antifungal activity associated with a halophyte.</title>
        <authorList>
            <person name="Khan A."/>
            <person name="Khan H."/>
            <person name="Chung E.J."/>
            <person name="Hossain M.T."/>
            <person name="Chung Y.R."/>
        </authorList>
    </citation>
    <scope>NUCLEOTIDE SEQUENCE [LARGE SCALE GENOMIC DNA]</scope>
    <source>
        <strain evidence="2">YC6887</strain>
    </source>
</reference>
<sequence length="126" mass="13869">MSNYLVRSIETKHLHGIVWGNLDDIWDVVDEVAEPSDFEFAKLGPGGMFSEAGIAARISDDTDSSDSTPLPNGGYLPPDLDPSEVTFYALTEPDRLRWRRFDDTLGKHGLVTRIFAAVDAKNDGDA</sequence>
<dbReference type="RefSeq" id="WP_045682994.1">
    <property type="nucleotide sequence ID" value="NZ_CP010803.1"/>
</dbReference>
<dbReference type="PATRIC" id="fig|1486262.3.peg.3502"/>
<evidence type="ECO:0000313" key="3">
    <source>
        <dbReference type="Proteomes" id="UP000032611"/>
    </source>
</evidence>
<gene>
    <name evidence="2" type="ORF">TM49_16930</name>
</gene>
<keyword evidence="3" id="KW-1185">Reference proteome</keyword>
<evidence type="ECO:0000256" key="1">
    <source>
        <dbReference type="SAM" id="MobiDB-lite"/>
    </source>
</evidence>
<dbReference type="HOGENOM" id="CLU_1978854_0_0_5"/>
<dbReference type="KEGG" id="mey:TM49_16930"/>
<accession>A0A0D5LSQ9</accession>
<protein>
    <submittedName>
        <fullName evidence="2">Uncharacterized protein</fullName>
    </submittedName>
</protein>
<dbReference type="AlphaFoldDB" id="A0A0D5LSQ9"/>
<evidence type="ECO:0000313" key="2">
    <source>
        <dbReference type="EMBL" id="AJY46985.1"/>
    </source>
</evidence>
<feature type="region of interest" description="Disordered" evidence="1">
    <location>
        <begin position="58"/>
        <end position="77"/>
    </location>
</feature>
<organism evidence="2 3">
    <name type="scientific">Martelella endophytica</name>
    <dbReference type="NCBI Taxonomy" id="1486262"/>
    <lineage>
        <taxon>Bacteria</taxon>
        <taxon>Pseudomonadati</taxon>
        <taxon>Pseudomonadota</taxon>
        <taxon>Alphaproteobacteria</taxon>
        <taxon>Hyphomicrobiales</taxon>
        <taxon>Aurantimonadaceae</taxon>
        <taxon>Martelella</taxon>
    </lineage>
</organism>